<reference evidence="1" key="1">
    <citation type="submission" date="2020-02" db="EMBL/GenBank/DDBJ databases">
        <authorList>
            <person name="Meier V. D."/>
        </authorList>
    </citation>
    <scope>NUCLEOTIDE SEQUENCE</scope>
    <source>
        <strain evidence="1">AVDCRST_MAG06</strain>
    </source>
</reference>
<dbReference type="AlphaFoldDB" id="A0A6J4P9J6"/>
<accession>A0A6J4P9J6</accession>
<proteinExistence type="predicted"/>
<dbReference type="EMBL" id="CADCUP010000179">
    <property type="protein sequence ID" value="CAA9408357.1"/>
    <property type="molecule type" value="Genomic_DNA"/>
</dbReference>
<sequence length="145" mass="14316">MGAVVGVEAPSGAAPAAAGTPLKVSIATMAPSVVQAGTDTTITGSVTNTTSETWSGINLYGFTSPEPITDAATLATAAESDPELYVGDRIIDEGTYFTVPSLAAGDSALFTVTVPYDALGEAAGVYWIGVHALGGSSSAPSDGMA</sequence>
<organism evidence="1">
    <name type="scientific">uncultured Nocardioides sp</name>
    <dbReference type="NCBI Taxonomy" id="198441"/>
    <lineage>
        <taxon>Bacteria</taxon>
        <taxon>Bacillati</taxon>
        <taxon>Actinomycetota</taxon>
        <taxon>Actinomycetes</taxon>
        <taxon>Propionibacteriales</taxon>
        <taxon>Nocardioidaceae</taxon>
        <taxon>Nocardioides</taxon>
        <taxon>environmental samples</taxon>
    </lineage>
</organism>
<name>A0A6J4P9J6_9ACTN</name>
<evidence type="ECO:0000313" key="1">
    <source>
        <dbReference type="EMBL" id="CAA9408357.1"/>
    </source>
</evidence>
<dbReference type="InterPro" id="IPR046112">
    <property type="entry name" value="DUF6049"/>
</dbReference>
<feature type="non-terminal residue" evidence="1">
    <location>
        <position position="145"/>
    </location>
</feature>
<gene>
    <name evidence="1" type="ORF">AVDCRST_MAG06-2690</name>
</gene>
<protein>
    <submittedName>
        <fullName evidence="1">Uncharacterized protein</fullName>
    </submittedName>
</protein>
<dbReference type="Pfam" id="PF19516">
    <property type="entry name" value="DUF6049"/>
    <property type="match status" value="1"/>
</dbReference>